<keyword evidence="9" id="KW-0406">Ion transport</keyword>
<evidence type="ECO:0000256" key="12">
    <source>
        <dbReference type="SAM" id="Phobius"/>
    </source>
</evidence>
<evidence type="ECO:0000256" key="2">
    <source>
        <dbReference type="ARBA" id="ARBA00022448"/>
    </source>
</evidence>
<proteinExistence type="predicted"/>
<evidence type="ECO:0000256" key="5">
    <source>
        <dbReference type="ARBA" id="ARBA00022826"/>
    </source>
</evidence>
<evidence type="ECO:0000313" key="15">
    <source>
        <dbReference type="Proteomes" id="UP000004478"/>
    </source>
</evidence>
<evidence type="ECO:0000256" key="9">
    <source>
        <dbReference type="ARBA" id="ARBA00023065"/>
    </source>
</evidence>
<evidence type="ECO:0000256" key="8">
    <source>
        <dbReference type="ARBA" id="ARBA00022989"/>
    </source>
</evidence>
<keyword evidence="10 12" id="KW-0472">Membrane</keyword>
<evidence type="ECO:0000256" key="11">
    <source>
        <dbReference type="ARBA" id="ARBA00023303"/>
    </source>
</evidence>
<dbReference type="PANTHER" id="PTHR11537:SF254">
    <property type="entry name" value="POTASSIUM VOLTAGE-GATED CHANNEL PROTEIN SHAB"/>
    <property type="match status" value="1"/>
</dbReference>
<evidence type="ECO:0000256" key="7">
    <source>
        <dbReference type="ARBA" id="ARBA00022958"/>
    </source>
</evidence>
<feature type="domain" description="Ion transport" evidence="13">
    <location>
        <begin position="23"/>
        <end position="240"/>
    </location>
</feature>
<comment type="caution">
    <text evidence="14">The sequence shown here is derived from an EMBL/GenBank/DDBJ whole genome shotgun (WGS) entry which is preliminary data.</text>
</comment>
<dbReference type="GO" id="GO:0008076">
    <property type="term" value="C:voltage-gated potassium channel complex"/>
    <property type="evidence" value="ECO:0007669"/>
    <property type="project" value="InterPro"/>
</dbReference>
<feature type="transmembrane region" description="Helical" evidence="12">
    <location>
        <begin position="85"/>
        <end position="107"/>
    </location>
</feature>
<protein>
    <submittedName>
        <fullName evidence="14">MlotiK1 channel</fullName>
    </submittedName>
</protein>
<feature type="transmembrane region" description="Helical" evidence="12">
    <location>
        <begin position="150"/>
        <end position="171"/>
    </location>
</feature>
<dbReference type="RefSeq" id="WP_009185889.1">
    <property type="nucleotide sequence ID" value="NZ_AMGM01000050.1"/>
</dbReference>
<reference evidence="14 15" key="1">
    <citation type="journal article" date="2012" name="J. Bacteriol.">
        <title>Draft Genome Sequence of Cecembia lonarensis Strain LW9T, Isolated from Lonar Lake, a Haloalkaline Lake in India.</title>
        <authorList>
            <person name="Shivaji S."/>
            <person name="Ara S."/>
            <person name="Singh A."/>
            <person name="Pinnaka A.K."/>
        </authorList>
    </citation>
    <scope>NUCLEOTIDE SEQUENCE [LARGE SCALE GENOMIC DNA]</scope>
    <source>
        <strain evidence="14 15">LW9</strain>
    </source>
</reference>
<accession>K1L185</accession>
<dbReference type="Gene3D" id="1.10.287.70">
    <property type="match status" value="1"/>
</dbReference>
<keyword evidence="5" id="KW-0631">Potassium channel</keyword>
<evidence type="ECO:0000313" key="14">
    <source>
        <dbReference type="EMBL" id="EKB48526.1"/>
    </source>
</evidence>
<dbReference type="EMBL" id="AMGM01000050">
    <property type="protein sequence ID" value="EKB48526.1"/>
    <property type="molecule type" value="Genomic_DNA"/>
</dbReference>
<sequence>MALFPTKSRLAHIVFEHDDRASKTFDVVLLVAILLSVGIVILDSVKELHDAYGTYFYVLEWAFTILFTIEYGLRLWLSKRKLGYIFSFYGLVDLLAIIPTYLSIFFINTQFLVVIRSLRLLRVIMVLKLGRYLKDAEFLSDALRASRNKIQIFIASMITIVLIAGTVMYIVEGPESGFTSIPMSMYWAIVTLTTVGFGDITPLTPIGKLMASIIMLMGYGIIAVPTGIVTSEMTQAKSRRKLATARLCRKCEQLVMDKEAYFCKYCGEELPELK</sequence>
<evidence type="ECO:0000259" key="13">
    <source>
        <dbReference type="Pfam" id="PF00520"/>
    </source>
</evidence>
<dbReference type="Proteomes" id="UP000004478">
    <property type="component" value="Unassembled WGS sequence"/>
</dbReference>
<dbReference type="PANTHER" id="PTHR11537">
    <property type="entry name" value="VOLTAGE-GATED POTASSIUM CHANNEL"/>
    <property type="match status" value="1"/>
</dbReference>
<keyword evidence="6" id="KW-0851">Voltage-gated channel</keyword>
<keyword evidence="3" id="KW-0633">Potassium transport</keyword>
<dbReference type="PATRIC" id="fig|1225176.3.peg.3052"/>
<name>K1L185_CECL9</name>
<feature type="transmembrane region" description="Helical" evidence="12">
    <location>
        <begin position="21"/>
        <end position="42"/>
    </location>
</feature>
<gene>
    <name evidence="14" type="ORF">B879_02867</name>
</gene>
<feature type="transmembrane region" description="Helical" evidence="12">
    <location>
        <begin position="54"/>
        <end position="73"/>
    </location>
</feature>
<dbReference type="SUPFAM" id="SSF81324">
    <property type="entry name" value="Voltage-gated potassium channels"/>
    <property type="match status" value="1"/>
</dbReference>
<dbReference type="InterPro" id="IPR027359">
    <property type="entry name" value="Volt_channel_dom_sf"/>
</dbReference>
<feature type="transmembrane region" description="Helical" evidence="12">
    <location>
        <begin position="209"/>
        <end position="229"/>
    </location>
</feature>
<dbReference type="InterPro" id="IPR005821">
    <property type="entry name" value="Ion_trans_dom"/>
</dbReference>
<dbReference type="OrthoDB" id="9799090at2"/>
<keyword evidence="11" id="KW-0407">Ion channel</keyword>
<dbReference type="PRINTS" id="PR00169">
    <property type="entry name" value="KCHANNEL"/>
</dbReference>
<evidence type="ECO:0000256" key="4">
    <source>
        <dbReference type="ARBA" id="ARBA00022692"/>
    </source>
</evidence>
<dbReference type="Pfam" id="PF00520">
    <property type="entry name" value="Ion_trans"/>
    <property type="match status" value="1"/>
</dbReference>
<keyword evidence="7" id="KW-0630">Potassium</keyword>
<keyword evidence="4 12" id="KW-0812">Transmembrane</keyword>
<evidence type="ECO:0000256" key="1">
    <source>
        <dbReference type="ARBA" id="ARBA00004141"/>
    </source>
</evidence>
<dbReference type="InterPro" id="IPR028325">
    <property type="entry name" value="VG_K_chnl"/>
</dbReference>
<evidence type="ECO:0000256" key="3">
    <source>
        <dbReference type="ARBA" id="ARBA00022538"/>
    </source>
</evidence>
<evidence type="ECO:0000256" key="6">
    <source>
        <dbReference type="ARBA" id="ARBA00022882"/>
    </source>
</evidence>
<dbReference type="AlphaFoldDB" id="K1L185"/>
<organism evidence="14 15">
    <name type="scientific">Cecembia lonarensis (strain CCUG 58316 / KCTC 22772 / LW9)</name>
    <dbReference type="NCBI Taxonomy" id="1225176"/>
    <lineage>
        <taxon>Bacteria</taxon>
        <taxon>Pseudomonadati</taxon>
        <taxon>Bacteroidota</taxon>
        <taxon>Cytophagia</taxon>
        <taxon>Cytophagales</taxon>
        <taxon>Cyclobacteriaceae</taxon>
        <taxon>Cecembia</taxon>
    </lineage>
</organism>
<comment type="subcellular location">
    <subcellularLocation>
        <location evidence="1">Membrane</location>
        <topology evidence="1">Multi-pass membrane protein</topology>
    </subcellularLocation>
</comment>
<dbReference type="Gene3D" id="1.20.120.350">
    <property type="entry name" value="Voltage-gated potassium channels. Chain C"/>
    <property type="match status" value="1"/>
</dbReference>
<evidence type="ECO:0000256" key="10">
    <source>
        <dbReference type="ARBA" id="ARBA00023136"/>
    </source>
</evidence>
<dbReference type="GO" id="GO:0001508">
    <property type="term" value="P:action potential"/>
    <property type="evidence" value="ECO:0007669"/>
    <property type="project" value="TreeGrafter"/>
</dbReference>
<keyword evidence="15" id="KW-1185">Reference proteome</keyword>
<keyword evidence="8 12" id="KW-1133">Transmembrane helix</keyword>
<dbReference type="GO" id="GO:0005249">
    <property type="term" value="F:voltage-gated potassium channel activity"/>
    <property type="evidence" value="ECO:0007669"/>
    <property type="project" value="InterPro"/>
</dbReference>
<keyword evidence="2" id="KW-0813">Transport</keyword>